<comment type="caution">
    <text evidence="3">The sequence shown here is derived from an EMBL/GenBank/DDBJ whole genome shotgun (WGS) entry which is preliminary data.</text>
</comment>
<proteinExistence type="predicted"/>
<dbReference type="EMBL" id="QICH01000002">
    <property type="protein sequence ID" value="PXF62941.1"/>
    <property type="molecule type" value="Genomic_DNA"/>
</dbReference>
<reference evidence="3 4" key="1">
    <citation type="submission" date="2018-05" db="EMBL/GenBank/DDBJ databases">
        <title>Kangiella spongicola genome sequence.</title>
        <authorList>
            <person name="Maclea K.S."/>
            <person name="Goen A.E."/>
            <person name="Kelley C."/>
            <person name="Underriner A."/>
            <person name="Silverwood T."/>
            <person name="Trachtenberg A.M."/>
        </authorList>
    </citation>
    <scope>NUCLEOTIDE SEQUENCE [LARGE SCALE GENOMIC DNA]</scope>
    <source>
        <strain evidence="3 4">ATCC BAA-2076</strain>
    </source>
</reference>
<dbReference type="RefSeq" id="WP_110200744.1">
    <property type="nucleotide sequence ID" value="NZ_QICH01000002.1"/>
</dbReference>
<evidence type="ECO:0000313" key="4">
    <source>
        <dbReference type="Proteomes" id="UP000247689"/>
    </source>
</evidence>
<dbReference type="InterPro" id="IPR013216">
    <property type="entry name" value="Methyltransf_11"/>
</dbReference>
<keyword evidence="3" id="KW-0808">Transferase</keyword>
<dbReference type="Proteomes" id="UP000247689">
    <property type="component" value="Unassembled WGS sequence"/>
</dbReference>
<protein>
    <submittedName>
        <fullName evidence="3">Methyltransferase</fullName>
    </submittedName>
</protein>
<dbReference type="InterPro" id="IPR029063">
    <property type="entry name" value="SAM-dependent_MTases_sf"/>
</dbReference>
<dbReference type="OrthoDB" id="9801692at2"/>
<feature type="domain" description="Methyltransferase type 11" evidence="2">
    <location>
        <begin position="100"/>
        <end position="213"/>
    </location>
</feature>
<dbReference type="SUPFAM" id="SSF53335">
    <property type="entry name" value="S-adenosyl-L-methionine-dependent methyltransferases"/>
    <property type="match status" value="1"/>
</dbReference>
<keyword evidence="3" id="KW-0489">Methyltransferase</keyword>
<evidence type="ECO:0000256" key="1">
    <source>
        <dbReference type="SAM" id="MobiDB-lite"/>
    </source>
</evidence>
<organism evidence="3 4">
    <name type="scientific">Kangiella spongicola</name>
    <dbReference type="NCBI Taxonomy" id="796379"/>
    <lineage>
        <taxon>Bacteria</taxon>
        <taxon>Pseudomonadati</taxon>
        <taxon>Pseudomonadota</taxon>
        <taxon>Gammaproteobacteria</taxon>
        <taxon>Kangiellales</taxon>
        <taxon>Kangiellaceae</taxon>
        <taxon>Kangiella</taxon>
    </lineage>
</organism>
<dbReference type="AlphaFoldDB" id="A0A318D1S0"/>
<gene>
    <name evidence="3" type="ORF">DL796_05675</name>
</gene>
<feature type="compositionally biased region" description="Polar residues" evidence="1">
    <location>
        <begin position="49"/>
        <end position="58"/>
    </location>
</feature>
<name>A0A318D1S0_9GAMM</name>
<dbReference type="PIRSF" id="PIRSF031679">
    <property type="entry name" value="Mtase_Alr7345_prd"/>
    <property type="match status" value="1"/>
</dbReference>
<feature type="region of interest" description="Disordered" evidence="1">
    <location>
        <begin position="22"/>
        <end position="58"/>
    </location>
</feature>
<accession>A0A318D1S0</accession>
<keyword evidence="4" id="KW-1185">Reference proteome</keyword>
<dbReference type="Pfam" id="PF08241">
    <property type="entry name" value="Methyltransf_11"/>
    <property type="match status" value="1"/>
</dbReference>
<evidence type="ECO:0000259" key="2">
    <source>
        <dbReference type="Pfam" id="PF08241"/>
    </source>
</evidence>
<dbReference type="Gene3D" id="3.40.50.150">
    <property type="entry name" value="Vaccinia Virus protein VP39"/>
    <property type="match status" value="1"/>
</dbReference>
<feature type="compositionally biased region" description="Basic and acidic residues" evidence="1">
    <location>
        <begin position="23"/>
        <end position="45"/>
    </location>
</feature>
<sequence length="307" mass="34184">MRVLTASALVLAFSTLGCTDASEQTKSEANVKTEVKTEVNTKVEENPSAEASQASDTESLWHSVLNSDLRSEKNKQRDQYRHPQETLSYFGIEPGMTVVEIAPGGGWYTEILSPLLGKDGKLYAAHYDPNSTIEYYRNSREKFSNKIASDAEQYSNVEITVFQPPELFDIAPENSADAVVTFRNVHNWLRGGREATVDSFKEMYEVLKPGGVLGVVEHRLPKDMKQDEKASSGYMHQDFVISVAQEAGFKLVATSEINANPNDTADHPKGVWTLPPGLRLGDEDKEKYLSIGESDRMTLKFVKPTKE</sequence>
<evidence type="ECO:0000313" key="3">
    <source>
        <dbReference type="EMBL" id="PXF62941.1"/>
    </source>
</evidence>
<dbReference type="PROSITE" id="PS51257">
    <property type="entry name" value="PROKAR_LIPOPROTEIN"/>
    <property type="match status" value="1"/>
</dbReference>
<dbReference type="GO" id="GO:0008757">
    <property type="term" value="F:S-adenosylmethionine-dependent methyltransferase activity"/>
    <property type="evidence" value="ECO:0007669"/>
    <property type="project" value="InterPro"/>
</dbReference>
<dbReference type="InterPro" id="IPR016980">
    <property type="entry name" value="S-AdoMet-dep_MeTrfase_Alr7345"/>
</dbReference>
<dbReference type="GO" id="GO:0032259">
    <property type="term" value="P:methylation"/>
    <property type="evidence" value="ECO:0007669"/>
    <property type="project" value="UniProtKB-KW"/>
</dbReference>